<dbReference type="NCBIfam" id="TIGR00604">
    <property type="entry name" value="rad3"/>
    <property type="match status" value="1"/>
</dbReference>
<evidence type="ECO:0000256" key="9">
    <source>
        <dbReference type="ARBA" id="ARBA00022806"/>
    </source>
</evidence>
<evidence type="ECO:0000256" key="19">
    <source>
        <dbReference type="ARBA" id="ARBA00045008"/>
    </source>
</evidence>
<dbReference type="Pfam" id="PF13307">
    <property type="entry name" value="Helicase_C_2"/>
    <property type="match status" value="1"/>
</dbReference>
<dbReference type="Gene3D" id="3.40.50.300">
    <property type="entry name" value="P-loop containing nucleotide triphosphate hydrolases"/>
    <property type="match status" value="3"/>
</dbReference>
<name>A0A0F7SU20_PHARH</name>
<evidence type="ECO:0000313" key="24">
    <source>
        <dbReference type="EMBL" id="CED84966.1"/>
    </source>
</evidence>
<dbReference type="SMART" id="SM00488">
    <property type="entry name" value="DEXDc2"/>
    <property type="match status" value="1"/>
</dbReference>
<evidence type="ECO:0000256" key="14">
    <source>
        <dbReference type="ARBA" id="ARBA00023242"/>
    </source>
</evidence>
<dbReference type="GO" id="GO:0034085">
    <property type="term" value="P:establishment of sister chromatid cohesion"/>
    <property type="evidence" value="ECO:0007669"/>
    <property type="project" value="TreeGrafter"/>
</dbReference>
<dbReference type="PANTHER" id="PTHR11472">
    <property type="entry name" value="DNA REPAIR DEAD HELICASE RAD3/XP-D SUBFAMILY MEMBER"/>
    <property type="match status" value="1"/>
</dbReference>
<evidence type="ECO:0000256" key="7">
    <source>
        <dbReference type="ARBA" id="ARBA00022741"/>
    </source>
</evidence>
<accession>A0A0F7SU20</accession>
<dbReference type="GO" id="GO:0005634">
    <property type="term" value="C:nucleus"/>
    <property type="evidence" value="ECO:0007669"/>
    <property type="project" value="UniProtKB-SubCell"/>
</dbReference>
<dbReference type="GO" id="GO:0006139">
    <property type="term" value="P:nucleobase-containing compound metabolic process"/>
    <property type="evidence" value="ECO:0007669"/>
    <property type="project" value="InterPro"/>
</dbReference>
<dbReference type="AlphaFoldDB" id="A0A0F7SU20"/>
<dbReference type="PANTHER" id="PTHR11472:SF41">
    <property type="entry name" value="ATP-DEPENDENT DNA HELICASE DDX11-RELATED"/>
    <property type="match status" value="1"/>
</dbReference>
<evidence type="ECO:0000256" key="21">
    <source>
        <dbReference type="ARBA" id="ARBA00048954"/>
    </source>
</evidence>
<evidence type="ECO:0000256" key="16">
    <source>
        <dbReference type="ARBA" id="ARBA00029709"/>
    </source>
</evidence>
<evidence type="ECO:0000256" key="17">
    <source>
        <dbReference type="ARBA" id="ARBA00044969"/>
    </source>
</evidence>
<dbReference type="Pfam" id="PF06733">
    <property type="entry name" value="DEAD_2"/>
    <property type="match status" value="1"/>
</dbReference>
<dbReference type="SUPFAM" id="SSF52540">
    <property type="entry name" value="P-loop containing nucleoside triphosphate hydrolases"/>
    <property type="match status" value="1"/>
</dbReference>
<dbReference type="InterPro" id="IPR006555">
    <property type="entry name" value="ATP-dep_Helicase_C"/>
</dbReference>
<comment type="function">
    <text evidence="20">ATP-dependent DNA helicase important for chromosome transmission and normal cell cycle progression in G(2)/M. May have a role in changing DNA topology to allow the loading of proteins involved in maintaining sister chromatid cohesion in the vicinity of the centromeres. Has a specific role in chromosome segregation during meiosis II.</text>
</comment>
<dbReference type="GO" id="GO:0003677">
    <property type="term" value="F:DNA binding"/>
    <property type="evidence" value="ECO:0007669"/>
    <property type="project" value="InterPro"/>
</dbReference>
<evidence type="ECO:0000256" key="1">
    <source>
        <dbReference type="ARBA" id="ARBA00001966"/>
    </source>
</evidence>
<dbReference type="InterPro" id="IPR027417">
    <property type="entry name" value="P-loop_NTPase"/>
</dbReference>
<protein>
    <recommendedName>
        <fullName evidence="5">ATP-dependent DNA helicase CHL1</fullName>
        <ecNumber evidence="17">5.6.2.3</ecNumber>
    </recommendedName>
    <alternativeName>
        <fullName evidence="4">ATP-dependent DNA helicase chl1</fullName>
    </alternativeName>
    <alternativeName>
        <fullName evidence="16">Chromosome loss protein 1</fullName>
    </alternativeName>
    <alternativeName>
        <fullName evidence="18 19">DNA 5'-3' helicase CHL1</fullName>
    </alternativeName>
</protein>
<evidence type="ECO:0000256" key="5">
    <source>
        <dbReference type="ARBA" id="ARBA00017386"/>
    </source>
</evidence>
<evidence type="ECO:0000256" key="13">
    <source>
        <dbReference type="ARBA" id="ARBA00023235"/>
    </source>
</evidence>
<dbReference type="GO" id="GO:0051536">
    <property type="term" value="F:iron-sulfur cluster binding"/>
    <property type="evidence" value="ECO:0007669"/>
    <property type="project" value="UniProtKB-KW"/>
</dbReference>
<dbReference type="GO" id="GO:0046872">
    <property type="term" value="F:metal ion binding"/>
    <property type="evidence" value="ECO:0007669"/>
    <property type="project" value="UniProtKB-KW"/>
</dbReference>
<evidence type="ECO:0000256" key="6">
    <source>
        <dbReference type="ARBA" id="ARBA00022723"/>
    </source>
</evidence>
<keyword evidence="9 24" id="KW-0347">Helicase</keyword>
<dbReference type="InterPro" id="IPR010614">
    <property type="entry name" value="RAD3-like_helicase_DEAD"/>
</dbReference>
<dbReference type="GO" id="GO:0016818">
    <property type="term" value="F:hydrolase activity, acting on acid anhydrides, in phosphorus-containing anhydrides"/>
    <property type="evidence" value="ECO:0007669"/>
    <property type="project" value="InterPro"/>
</dbReference>
<comment type="cofactor">
    <cofactor evidence="1">
        <name>[4Fe-4S] cluster</name>
        <dbReference type="ChEBI" id="CHEBI:49883"/>
    </cofactor>
</comment>
<sequence>MSRKHETRNTKHETHPFCLAKALANDTGGPSDFYRMMGAPTVEPKELQLALPPPESFSFPYATPYGIQSDLMHHVYKAIEGKSVAIVQSPTGTGKSLSLLCSTLTWLADDLRRTTTASLEAYREELALKTKSTDPPWVAERMFERKKMELEAARQETDERLQQVRRQEEERKQTLRAQGRDRKRMRPTIFEHADRDNTDEEDRFLPHDPSANRLQTNAEGLNLSPDVLALMAQINPSAPPPAVLPTQTKIFFTSRTHSQLSQILSELRKTSFAETTRAVALGSRKTLCVNDEVRKSGETGIDERCLDLQSAGKGKGCKYLPGRDEGGMEGTKGREFTDKVLATIQDIEDLVVLGKETHICPYYGTRAAIPEADIVTLPYNLILQRSAREALSISLKDQVLLIDEAHNLIDTILSIHSQSLSLPGLIQARDQLRTYLIKFKNRLKGRNAVMLKQVLLILAGLITVCESIEQAKDSSKLMKVGELVQGMGKGLDQVNLYEIVGYFKESKIAVKVSSYTEKLIEEELAKATTTTSQTRATTRHAAISYMHQLESFLLSLSNADADGRVLLSSTSSPSSSGKQLVTLKYVLLNPMDHFSDIVADARSIVLAGGTMEPVNDFKLQLFPQVEPSRLANFSCGHVIPKENLKTIILTKSPKGKDLEFKFETQNDTNLLDELGAVLSNVCNLVPDGVVVFLPSYRFLEKLKTTWEKSGLLAKLGMKKSLFYEPQAGGSVETVLEEYSTAINLGSSATNKKSGALLLAVVGAKLSEGINFSDKLARAVVMVGLPFPNLTSCELKERMKYVTDVAIANKQPQGDKAGRELYMVSHPHFKELPDLTYLTPNITHIS</sequence>
<keyword evidence="12" id="KW-0411">Iron-sulfur</keyword>
<dbReference type="PROSITE" id="PS51193">
    <property type="entry name" value="HELICASE_ATP_BIND_2"/>
    <property type="match status" value="1"/>
</dbReference>
<reference evidence="24" key="1">
    <citation type="submission" date="2014-08" db="EMBL/GenBank/DDBJ databases">
        <authorList>
            <person name="Sharma Rahul"/>
            <person name="Thines Marco"/>
        </authorList>
    </citation>
    <scope>NUCLEOTIDE SEQUENCE</scope>
</reference>
<feature type="domain" description="Helicase ATP-binding" evidence="23">
    <location>
        <begin position="54"/>
        <end position="455"/>
    </location>
</feature>
<keyword evidence="7" id="KW-0547">Nucleotide-binding</keyword>
<feature type="region of interest" description="Disordered" evidence="22">
    <location>
        <begin position="195"/>
        <end position="215"/>
    </location>
</feature>
<keyword evidence="6" id="KW-0479">Metal-binding</keyword>
<organism evidence="24">
    <name type="scientific">Phaffia rhodozyma</name>
    <name type="common">Yeast</name>
    <name type="synonym">Xanthophyllomyces dendrorhous</name>
    <dbReference type="NCBI Taxonomy" id="264483"/>
    <lineage>
        <taxon>Eukaryota</taxon>
        <taxon>Fungi</taxon>
        <taxon>Dikarya</taxon>
        <taxon>Basidiomycota</taxon>
        <taxon>Agaricomycotina</taxon>
        <taxon>Tremellomycetes</taxon>
        <taxon>Cystofilobasidiales</taxon>
        <taxon>Mrakiaceae</taxon>
        <taxon>Phaffia</taxon>
    </lineage>
</organism>
<evidence type="ECO:0000256" key="18">
    <source>
        <dbReference type="ARBA" id="ARBA00044998"/>
    </source>
</evidence>
<keyword evidence="11" id="KW-0408">Iron</keyword>
<evidence type="ECO:0000256" key="20">
    <source>
        <dbReference type="ARBA" id="ARBA00045702"/>
    </source>
</evidence>
<evidence type="ECO:0000256" key="4">
    <source>
        <dbReference type="ARBA" id="ARBA00016387"/>
    </source>
</evidence>
<evidence type="ECO:0000256" key="11">
    <source>
        <dbReference type="ARBA" id="ARBA00023004"/>
    </source>
</evidence>
<keyword evidence="10" id="KW-0067">ATP-binding</keyword>
<keyword evidence="13" id="KW-0413">Isomerase</keyword>
<dbReference type="SMART" id="SM00491">
    <property type="entry name" value="HELICc2"/>
    <property type="match status" value="1"/>
</dbReference>
<comment type="subcellular location">
    <subcellularLocation>
        <location evidence="2">Nucleus</location>
    </subcellularLocation>
</comment>
<feature type="region of interest" description="Disordered" evidence="22">
    <location>
        <begin position="154"/>
        <end position="182"/>
    </location>
</feature>
<feature type="compositionally biased region" description="Basic and acidic residues" evidence="22">
    <location>
        <begin position="154"/>
        <end position="173"/>
    </location>
</feature>
<dbReference type="InterPro" id="IPR013020">
    <property type="entry name" value="Rad3/Chl1-like"/>
</dbReference>
<evidence type="ECO:0000256" key="10">
    <source>
        <dbReference type="ARBA" id="ARBA00022840"/>
    </source>
</evidence>
<dbReference type="InterPro" id="IPR045028">
    <property type="entry name" value="DinG/Rad3-like"/>
</dbReference>
<dbReference type="GO" id="GO:0043139">
    <property type="term" value="F:5'-3' DNA helicase activity"/>
    <property type="evidence" value="ECO:0007669"/>
    <property type="project" value="UniProtKB-EC"/>
</dbReference>
<evidence type="ECO:0000256" key="12">
    <source>
        <dbReference type="ARBA" id="ARBA00023014"/>
    </source>
</evidence>
<dbReference type="InterPro" id="IPR014013">
    <property type="entry name" value="Helic_SF1/SF2_ATP-bd_DinG/Rad3"/>
</dbReference>
<evidence type="ECO:0000256" key="8">
    <source>
        <dbReference type="ARBA" id="ARBA00022801"/>
    </source>
</evidence>
<evidence type="ECO:0000256" key="2">
    <source>
        <dbReference type="ARBA" id="ARBA00004123"/>
    </source>
</evidence>
<keyword evidence="8" id="KW-0378">Hydrolase</keyword>
<evidence type="ECO:0000256" key="22">
    <source>
        <dbReference type="SAM" id="MobiDB-lite"/>
    </source>
</evidence>
<comment type="similarity">
    <text evidence="3">Belongs to the DEAD box helicase family. DEAH subfamily. DDX11/CHL1 sub-subfamily.</text>
</comment>
<dbReference type="GO" id="GO:0005524">
    <property type="term" value="F:ATP binding"/>
    <property type="evidence" value="ECO:0007669"/>
    <property type="project" value="UniProtKB-KW"/>
</dbReference>
<comment type="catalytic activity">
    <reaction evidence="21">
        <text>ATP + H2O = ADP + phosphate + H(+)</text>
        <dbReference type="Rhea" id="RHEA:13065"/>
        <dbReference type="ChEBI" id="CHEBI:15377"/>
        <dbReference type="ChEBI" id="CHEBI:15378"/>
        <dbReference type="ChEBI" id="CHEBI:30616"/>
        <dbReference type="ChEBI" id="CHEBI:43474"/>
        <dbReference type="ChEBI" id="CHEBI:456216"/>
        <dbReference type="EC" id="5.6.2.3"/>
    </reaction>
</comment>
<dbReference type="EMBL" id="LN483332">
    <property type="protein sequence ID" value="CED84966.1"/>
    <property type="molecule type" value="Genomic_DNA"/>
</dbReference>
<dbReference type="InterPro" id="IPR006554">
    <property type="entry name" value="Helicase-like_DEXD_c2"/>
</dbReference>
<keyword evidence="15" id="KW-0131">Cell cycle</keyword>
<evidence type="ECO:0000256" key="15">
    <source>
        <dbReference type="ARBA" id="ARBA00023306"/>
    </source>
</evidence>
<evidence type="ECO:0000256" key="3">
    <source>
        <dbReference type="ARBA" id="ARBA00008435"/>
    </source>
</evidence>
<keyword evidence="14" id="KW-0539">Nucleus</keyword>
<evidence type="ECO:0000259" key="23">
    <source>
        <dbReference type="PROSITE" id="PS51193"/>
    </source>
</evidence>
<proteinExistence type="inferred from homology"/>
<dbReference type="EC" id="5.6.2.3" evidence="17"/>